<dbReference type="CDD" id="cd08679">
    <property type="entry name" value="C2_DOCK180_related"/>
    <property type="match status" value="1"/>
</dbReference>
<dbReference type="GO" id="GO:0005737">
    <property type="term" value="C:cytoplasm"/>
    <property type="evidence" value="ECO:0007669"/>
    <property type="project" value="UniProtKB-SubCell"/>
</dbReference>
<dbReference type="GO" id="GO:0005085">
    <property type="term" value="F:guanyl-nucleotide exchange factor activity"/>
    <property type="evidence" value="ECO:0007669"/>
    <property type="project" value="InterPro"/>
</dbReference>
<feature type="region of interest" description="Disordered" evidence="7">
    <location>
        <begin position="1848"/>
        <end position="1965"/>
    </location>
</feature>
<dbReference type="InterPro" id="IPR001452">
    <property type="entry name" value="SH3_domain"/>
</dbReference>
<dbReference type="PANTHER" id="PTHR45653">
    <property type="entry name" value="DEDICATOR OF CYTOKINESIS"/>
    <property type="match status" value="1"/>
</dbReference>
<keyword evidence="3" id="KW-0963">Cytoplasm</keyword>
<dbReference type="Gene3D" id="1.20.1270.350">
    <property type="entry name" value="Dedicator of cytokinesis N-terminal subdomain"/>
    <property type="match status" value="1"/>
</dbReference>
<dbReference type="InParanoid" id="A0A1V8TAK3"/>
<dbReference type="InterPro" id="IPR026791">
    <property type="entry name" value="DOCK"/>
</dbReference>
<dbReference type="Pfam" id="PF14429">
    <property type="entry name" value="DOCK-C2"/>
    <property type="match status" value="1"/>
</dbReference>
<gene>
    <name evidence="11" type="ORF">B0A48_06174</name>
</gene>
<dbReference type="PROSITE" id="PS50002">
    <property type="entry name" value="SH3"/>
    <property type="match status" value="1"/>
</dbReference>
<dbReference type="InterPro" id="IPR027357">
    <property type="entry name" value="DOCKER_dom"/>
</dbReference>
<dbReference type="InterPro" id="IPR056372">
    <property type="entry name" value="TPR_DOCK"/>
</dbReference>
<feature type="domain" description="C2 DOCK-type" evidence="9">
    <location>
        <begin position="590"/>
        <end position="767"/>
    </location>
</feature>
<dbReference type="GO" id="GO:0005886">
    <property type="term" value="C:plasma membrane"/>
    <property type="evidence" value="ECO:0007669"/>
    <property type="project" value="TreeGrafter"/>
</dbReference>
<feature type="region of interest" description="Disordered" evidence="7">
    <location>
        <begin position="93"/>
        <end position="172"/>
    </location>
</feature>
<evidence type="ECO:0000256" key="5">
    <source>
        <dbReference type="PROSITE-ProRule" id="PRU00192"/>
    </source>
</evidence>
<reference evidence="12" key="1">
    <citation type="submission" date="2017-03" db="EMBL/GenBank/DDBJ databases">
        <title>Genomes of endolithic fungi from Antarctica.</title>
        <authorList>
            <person name="Coleine C."/>
            <person name="Masonjones S."/>
            <person name="Stajich J.E."/>
        </authorList>
    </citation>
    <scope>NUCLEOTIDE SEQUENCE [LARGE SCALE GENOMIC DNA]</scope>
    <source>
        <strain evidence="12">CCFEE 5527</strain>
    </source>
</reference>
<dbReference type="PANTHER" id="PTHR45653:SF10">
    <property type="entry name" value="MYOBLAST CITY, ISOFORM B"/>
    <property type="match status" value="1"/>
</dbReference>
<evidence type="ECO:0000256" key="7">
    <source>
        <dbReference type="SAM" id="MobiDB-lite"/>
    </source>
</evidence>
<dbReference type="InterPro" id="IPR032376">
    <property type="entry name" value="DOCK_N"/>
</dbReference>
<dbReference type="GO" id="GO:0031267">
    <property type="term" value="F:small GTPase binding"/>
    <property type="evidence" value="ECO:0007669"/>
    <property type="project" value="TreeGrafter"/>
</dbReference>
<dbReference type="SMART" id="SM00326">
    <property type="entry name" value="SH3"/>
    <property type="match status" value="1"/>
</dbReference>
<evidence type="ECO:0000256" key="6">
    <source>
        <dbReference type="PROSITE-ProRule" id="PRU00983"/>
    </source>
</evidence>
<dbReference type="GO" id="GO:0007264">
    <property type="term" value="P:small GTPase-mediated signal transduction"/>
    <property type="evidence" value="ECO:0007669"/>
    <property type="project" value="InterPro"/>
</dbReference>
<dbReference type="Proteomes" id="UP000192596">
    <property type="component" value="Unassembled WGS sequence"/>
</dbReference>
<dbReference type="InterPro" id="IPR043161">
    <property type="entry name" value="DOCK_C_lobe_A"/>
</dbReference>
<evidence type="ECO:0000256" key="4">
    <source>
        <dbReference type="ARBA" id="ARBA00022553"/>
    </source>
</evidence>
<name>A0A1V8TAK3_9PEZI</name>
<evidence type="ECO:0000259" key="8">
    <source>
        <dbReference type="PROSITE" id="PS50002"/>
    </source>
</evidence>
<dbReference type="CDD" id="cd11684">
    <property type="entry name" value="DHR2_DOCK"/>
    <property type="match status" value="1"/>
</dbReference>
<feature type="region of interest" description="Disordered" evidence="7">
    <location>
        <begin position="408"/>
        <end position="479"/>
    </location>
</feature>
<accession>A0A1V8TAK3</accession>
<evidence type="ECO:0000259" key="10">
    <source>
        <dbReference type="PROSITE" id="PS51651"/>
    </source>
</evidence>
<dbReference type="EMBL" id="NAJO01000012">
    <property type="protein sequence ID" value="OQO08304.1"/>
    <property type="molecule type" value="Genomic_DNA"/>
</dbReference>
<keyword evidence="4" id="KW-0597">Phosphoprotein</keyword>
<dbReference type="PROSITE" id="PS51651">
    <property type="entry name" value="DOCKER"/>
    <property type="match status" value="1"/>
</dbReference>
<evidence type="ECO:0008006" key="13">
    <source>
        <dbReference type="Google" id="ProtNLM"/>
    </source>
</evidence>
<evidence type="ECO:0000313" key="12">
    <source>
        <dbReference type="Proteomes" id="UP000192596"/>
    </source>
</evidence>
<dbReference type="Gene3D" id="2.60.40.150">
    <property type="entry name" value="C2 domain"/>
    <property type="match status" value="1"/>
</dbReference>
<feature type="compositionally biased region" description="Polar residues" evidence="7">
    <location>
        <begin position="1906"/>
        <end position="1932"/>
    </location>
</feature>
<protein>
    <recommendedName>
        <fullName evidence="13">SH3 domain-containing protein</fullName>
    </recommendedName>
</protein>
<feature type="compositionally biased region" description="Polar residues" evidence="7">
    <location>
        <begin position="462"/>
        <end position="472"/>
    </location>
</feature>
<dbReference type="STRING" id="1507870.A0A1V8TAK3"/>
<feature type="compositionally biased region" description="Basic residues" evidence="7">
    <location>
        <begin position="122"/>
        <end position="144"/>
    </location>
</feature>
<dbReference type="InterPro" id="IPR036028">
    <property type="entry name" value="SH3-like_dom_sf"/>
</dbReference>
<evidence type="ECO:0000259" key="9">
    <source>
        <dbReference type="PROSITE" id="PS51650"/>
    </source>
</evidence>
<organism evidence="11 12">
    <name type="scientific">Cryoendolithus antarcticus</name>
    <dbReference type="NCBI Taxonomy" id="1507870"/>
    <lineage>
        <taxon>Eukaryota</taxon>
        <taxon>Fungi</taxon>
        <taxon>Dikarya</taxon>
        <taxon>Ascomycota</taxon>
        <taxon>Pezizomycotina</taxon>
        <taxon>Dothideomycetes</taxon>
        <taxon>Dothideomycetidae</taxon>
        <taxon>Cladosporiales</taxon>
        <taxon>Cladosporiaceae</taxon>
        <taxon>Cryoendolithus</taxon>
    </lineage>
</organism>
<feature type="domain" description="DOCKER" evidence="10">
    <location>
        <begin position="1422"/>
        <end position="1842"/>
    </location>
</feature>
<feature type="domain" description="SH3" evidence="8">
    <location>
        <begin position="7"/>
        <end position="88"/>
    </location>
</feature>
<dbReference type="OrthoDB" id="18896at2759"/>
<sequence>MPWRPLPSVAFAICTYPFNATQPQDLPLQVGDHTYIIEQGGKSGDWYRGYLVASPSLLAGLNKPGGQQLEHRVFSGIFPRNCVEVREFLGKEAVSSDGAPKTPPTPQTPGVNGEDETEIRERRKSQKLQARRLSRALSRKRSHRSVGDKPKLQTPDLTQDPVPRSPGVAKPAAPVPLLRVGDETGQSAEEPLVDEIASCLREWHDARLHELLLARKYNCLGEVQDLIRRLDVNRKQLMHDVMTSKELSKLREDAVWDLVAGNKLLSDEVIVRSPNDKGRILTAEDSVIEMTKQQANMSILDRPPKPPLDIHMLYHVFVDVKTFVCEQSYTQASLQVSVYSKVAGEKPRPLTENFTISTPLSEAETKSPEEQAKTLFVGLNAIDLSIGNEAGSVYLVFKLLREEPVRTRATQESSGHQHQASTSSNVQPRNSLRTRRSMFGSQRRSNDARPNTANEAERPETGMSSGTVSDQSSVKDGKTVKRTIGVGVVDISDLTRKQSETRSKVTMWGPAHSFDTRGDGGEDWQEIVRELGRSVTHGYTKLELVKRFDVSTTVFASADLDTLVRTTPTLLYNIHPTHKLGFSGAPDQPRSDIYLTLTEPMIPRHAHLQHSKFGSVPLNQRCNTALANLQLTLEVRKADGERVEECIFTSSNHEGHTAWRTTAVERGESWNQTIRLAIPAEDVPGSHIVMSIADSPNFPFALAWIPLWENEAFVRDGDHSVALYVYDEYSSSMIGGKGAYLALPPWHNKGDFTQVSAASVLLRTYLCSTEYSQDPSLLGLLRWRNFHGAQLVELLERFQYIPEVEIVKLLPDVFQSLFEIMDEYANSEAYEDLLLYNFVVIFGIAKDRRFDLGNVIEQYATTRHDWPYASQCLLRAFHRLITNPLDPEGSRKLRAALKVGDQLLRLIIETRKETTDANGTDTNGHSERHPTFSEDLGKLFVALMALMRNPMPVLLGTQTLVIQHFHSWLPELESLMSPSDILEVATDLLDAGAHAQGKMIMRRLVLIINYSNLAVFKDPDTRTRLIANTYRWLEPYWGTREIVTDQWRNQVRLCCSVVAAQIAELDNDGCQYVPKLVDSYTTLQAAGRRSPSRTFTLLFPTTFPFPERRTSTKLDVDEAMLELSALLATALTTQQRLYLDSSTVDVPGVLLQALKVGQSILSCEAFPKSWVSLHVSHHRYGMMALQRIQELLIESLPDIYATDANEAFDFDTVIWRQFFDTLFVAVSSPALAMETFPEQKRRAIWKIAGDVRETGAVLLKQSWEAIGWETPEESKKLHGFQRMGGYQVQFMPELVAPVVELCLSMHATLRQNATEVLRSMIVSAWELDQDLGVVQRAVIECLDRLCRRKDISEAVLQKSFVAELLAQFKPLQNSLEDELYQAVVEMFRKVDELLSMLGTVHSGTAISEATQIVDTLRLMEFLRDVQSDAAYIRYVHQLADMQSKAGNHTEAGLALQLHAEKYAWDASMPLDPMEEPGFPAQKSFDRREALCFQMIQHYERGAAYQKVLTVYKELAHQYETNTFDFAKLARTQRAMAAMHERIAKGDRVFARYFRVLHRGHGWPTNVRDKEFIFEGHASDKLAVFEDKIRQLHPGASILRNNAEADLVEGQYLQVFPVSVHRDLSHMVYQRTKVAQTVRDYYLLSSPQRFSTTTRQPVRELAITEQPVEKTLYTTVAAFPTILRRAEIVATEKVALTAIEAAVERTTRKTAELVGLEKRVSSGDEGAMQGLSEAILLSVDPESSSSVARYRGLIPAAGSKDARSDEFDPSAPEAIEDGPVELDNMQSALQVALLDHALVIKRCLGLYNRNAHLATRAELVPRFEAVFEHELSVLFPGHSGVMDLAALRDSQEPVTEPPDSRQATAGGEVSEPNGVDEPSRGPESSLGRGRRRSLSFLKRGSIASLRGQKNAQTNGVNTGSEEVTTPRARSSSRGPFGFFERRPSSSAGGGADGVGRKRLSFLGNGT</sequence>
<dbReference type="InterPro" id="IPR042455">
    <property type="entry name" value="DOCK_N_sub1"/>
</dbReference>
<evidence type="ECO:0000256" key="3">
    <source>
        <dbReference type="ARBA" id="ARBA00022490"/>
    </source>
</evidence>
<keyword evidence="2 5" id="KW-0728">SH3 domain</keyword>
<evidence type="ECO:0000256" key="2">
    <source>
        <dbReference type="ARBA" id="ARBA00022443"/>
    </source>
</evidence>
<dbReference type="PROSITE" id="PS51650">
    <property type="entry name" value="C2_DOCK"/>
    <property type="match status" value="1"/>
</dbReference>
<proteinExistence type="inferred from homology"/>
<dbReference type="Pfam" id="PF23554">
    <property type="entry name" value="TPR_DOCK"/>
    <property type="match status" value="2"/>
</dbReference>
<evidence type="ECO:0000313" key="11">
    <source>
        <dbReference type="EMBL" id="OQO08304.1"/>
    </source>
</evidence>
<keyword evidence="12" id="KW-1185">Reference proteome</keyword>
<dbReference type="InterPro" id="IPR035892">
    <property type="entry name" value="C2_domain_sf"/>
</dbReference>
<evidence type="ECO:0000256" key="1">
    <source>
        <dbReference type="ARBA" id="ARBA00004496"/>
    </source>
</evidence>
<comment type="similarity">
    <text evidence="6">Belongs to the DOCK family.</text>
</comment>
<dbReference type="InterPro" id="IPR027007">
    <property type="entry name" value="C2_DOCK-type_domain"/>
</dbReference>
<dbReference type="Gene3D" id="2.30.30.40">
    <property type="entry name" value="SH3 Domains"/>
    <property type="match status" value="1"/>
</dbReference>
<comment type="caution">
    <text evidence="11">The sequence shown here is derived from an EMBL/GenBank/DDBJ whole genome shotgun (WGS) entry which is preliminary data.</text>
</comment>
<dbReference type="Pfam" id="PF16172">
    <property type="entry name" value="DOCK_N"/>
    <property type="match status" value="1"/>
</dbReference>
<feature type="compositionally biased region" description="Polar residues" evidence="7">
    <location>
        <begin position="439"/>
        <end position="454"/>
    </location>
</feature>
<dbReference type="Gene3D" id="1.25.40.410">
    <property type="match status" value="1"/>
</dbReference>
<comment type="subcellular location">
    <subcellularLocation>
        <location evidence="1">Cytoplasm</location>
    </subcellularLocation>
</comment>
<feature type="compositionally biased region" description="Polar residues" evidence="7">
    <location>
        <begin position="408"/>
        <end position="431"/>
    </location>
</feature>
<dbReference type="SUPFAM" id="SSF50044">
    <property type="entry name" value="SH3-domain"/>
    <property type="match status" value="1"/>
</dbReference>